<name>A0AAD1STU6_PELCU</name>
<gene>
    <name evidence="2" type="ORF">PECUL_23A001571</name>
</gene>
<feature type="compositionally biased region" description="Polar residues" evidence="1">
    <location>
        <begin position="54"/>
        <end position="63"/>
    </location>
</feature>
<dbReference type="EMBL" id="OW240918">
    <property type="protein sequence ID" value="CAH2306584.1"/>
    <property type="molecule type" value="Genomic_DNA"/>
</dbReference>
<proteinExistence type="predicted"/>
<protein>
    <submittedName>
        <fullName evidence="2">Uncharacterized protein</fullName>
    </submittedName>
</protein>
<feature type="non-terminal residue" evidence="2">
    <location>
        <position position="1"/>
    </location>
</feature>
<organism evidence="2 3">
    <name type="scientific">Pelobates cultripes</name>
    <name type="common">Western spadefoot toad</name>
    <dbReference type="NCBI Taxonomy" id="61616"/>
    <lineage>
        <taxon>Eukaryota</taxon>
        <taxon>Metazoa</taxon>
        <taxon>Chordata</taxon>
        <taxon>Craniata</taxon>
        <taxon>Vertebrata</taxon>
        <taxon>Euteleostomi</taxon>
        <taxon>Amphibia</taxon>
        <taxon>Batrachia</taxon>
        <taxon>Anura</taxon>
        <taxon>Pelobatoidea</taxon>
        <taxon>Pelobatidae</taxon>
        <taxon>Pelobates</taxon>
    </lineage>
</organism>
<dbReference type="Proteomes" id="UP001295444">
    <property type="component" value="Chromosome 07"/>
</dbReference>
<evidence type="ECO:0000256" key="1">
    <source>
        <dbReference type="SAM" id="MobiDB-lite"/>
    </source>
</evidence>
<evidence type="ECO:0000313" key="2">
    <source>
        <dbReference type="EMBL" id="CAH2306584.1"/>
    </source>
</evidence>
<accession>A0AAD1STU6</accession>
<evidence type="ECO:0000313" key="3">
    <source>
        <dbReference type="Proteomes" id="UP001295444"/>
    </source>
</evidence>
<reference evidence="2" key="1">
    <citation type="submission" date="2022-03" db="EMBL/GenBank/DDBJ databases">
        <authorList>
            <person name="Alioto T."/>
            <person name="Alioto T."/>
            <person name="Gomez Garrido J."/>
        </authorList>
    </citation>
    <scope>NUCLEOTIDE SEQUENCE</scope>
</reference>
<sequence length="63" mass="6634">RSLTAGRPKMGRGELQQSGMQLPATMQEARYGAGRRSLGAQHPSAAPPQRAVEGSTQFVRAAA</sequence>
<feature type="non-terminal residue" evidence="2">
    <location>
        <position position="63"/>
    </location>
</feature>
<keyword evidence="3" id="KW-1185">Reference proteome</keyword>
<feature type="region of interest" description="Disordered" evidence="1">
    <location>
        <begin position="1"/>
        <end position="63"/>
    </location>
</feature>
<dbReference type="AlphaFoldDB" id="A0AAD1STU6"/>